<dbReference type="InterPro" id="IPR029069">
    <property type="entry name" value="HotDog_dom_sf"/>
</dbReference>
<keyword evidence="3" id="KW-1185">Reference proteome</keyword>
<protein>
    <submittedName>
        <fullName evidence="2">Acyl-CoA thioesterase</fullName>
        <ecNumber evidence="2">3.1.2.-</ecNumber>
    </submittedName>
</protein>
<organism evidence="2 3">
    <name type="scientific">Streptomyces hokutonensis</name>
    <dbReference type="NCBI Taxonomy" id="1306990"/>
    <lineage>
        <taxon>Bacteria</taxon>
        <taxon>Bacillati</taxon>
        <taxon>Actinomycetota</taxon>
        <taxon>Actinomycetes</taxon>
        <taxon>Kitasatosporales</taxon>
        <taxon>Streptomycetaceae</taxon>
        <taxon>Streptomyces</taxon>
    </lineage>
</organism>
<dbReference type="Proteomes" id="UP001601303">
    <property type="component" value="Unassembled WGS sequence"/>
</dbReference>
<reference evidence="2 3" key="1">
    <citation type="submission" date="2024-10" db="EMBL/GenBank/DDBJ databases">
        <title>The Natural Products Discovery Center: Release of the First 8490 Sequenced Strains for Exploring Actinobacteria Biosynthetic Diversity.</title>
        <authorList>
            <person name="Kalkreuter E."/>
            <person name="Kautsar S.A."/>
            <person name="Yang D."/>
            <person name="Bader C.D."/>
            <person name="Teijaro C.N."/>
            <person name="Fluegel L."/>
            <person name="Davis C.M."/>
            <person name="Simpson J.R."/>
            <person name="Lauterbach L."/>
            <person name="Steele A.D."/>
            <person name="Gui C."/>
            <person name="Meng S."/>
            <person name="Li G."/>
            <person name="Viehrig K."/>
            <person name="Ye F."/>
            <person name="Su P."/>
            <person name="Kiefer A.F."/>
            <person name="Nichols A."/>
            <person name="Cepeda A.J."/>
            <person name="Yan W."/>
            <person name="Fan B."/>
            <person name="Jiang Y."/>
            <person name="Adhikari A."/>
            <person name="Zheng C.-J."/>
            <person name="Schuster L."/>
            <person name="Cowan T.M."/>
            <person name="Smanski M.J."/>
            <person name="Chevrette M.G."/>
            <person name="De Carvalho L.P.S."/>
            <person name="Shen B."/>
        </authorList>
    </citation>
    <scope>NUCLEOTIDE SEQUENCE [LARGE SCALE GENOMIC DNA]</scope>
    <source>
        <strain evidence="2 3">NPDC006488</strain>
    </source>
</reference>
<dbReference type="SUPFAM" id="SSF54637">
    <property type="entry name" value="Thioesterase/thiol ester dehydrase-isomerase"/>
    <property type="match status" value="1"/>
</dbReference>
<gene>
    <name evidence="2" type="ORF">ACFYNQ_44185</name>
</gene>
<feature type="domain" description="Thioesterase" evidence="1">
    <location>
        <begin position="21"/>
        <end position="94"/>
    </location>
</feature>
<dbReference type="Gene3D" id="3.10.129.10">
    <property type="entry name" value="Hotdog Thioesterase"/>
    <property type="match status" value="1"/>
</dbReference>
<evidence type="ECO:0000313" key="3">
    <source>
        <dbReference type="Proteomes" id="UP001601303"/>
    </source>
</evidence>
<dbReference type="InterPro" id="IPR006683">
    <property type="entry name" value="Thioestr_dom"/>
</dbReference>
<dbReference type="RefSeq" id="WP_388114299.1">
    <property type="nucleotide sequence ID" value="NZ_JBIAHM010000020.1"/>
</dbReference>
<keyword evidence="2" id="KW-0378">Hydrolase</keyword>
<dbReference type="CDD" id="cd00586">
    <property type="entry name" value="4HBT"/>
    <property type="match status" value="1"/>
</dbReference>
<dbReference type="EMBL" id="JBIAHM010000020">
    <property type="protein sequence ID" value="MFE9605534.1"/>
    <property type="molecule type" value="Genomic_DNA"/>
</dbReference>
<evidence type="ECO:0000259" key="1">
    <source>
        <dbReference type="Pfam" id="PF03061"/>
    </source>
</evidence>
<proteinExistence type="predicted"/>
<accession>A0ABW6MII6</accession>
<name>A0ABW6MII6_9ACTN</name>
<evidence type="ECO:0000313" key="2">
    <source>
        <dbReference type="EMBL" id="MFE9605534.1"/>
    </source>
</evidence>
<dbReference type="EC" id="3.1.2.-" evidence="2"/>
<dbReference type="GO" id="GO:0016787">
    <property type="term" value="F:hydrolase activity"/>
    <property type="evidence" value="ECO:0007669"/>
    <property type="project" value="UniProtKB-KW"/>
</dbReference>
<comment type="caution">
    <text evidence="2">The sequence shown here is derived from an EMBL/GenBank/DDBJ whole genome shotgun (WGS) entry which is preliminary data.</text>
</comment>
<dbReference type="Pfam" id="PF03061">
    <property type="entry name" value="4HBT"/>
    <property type="match status" value="1"/>
</dbReference>
<sequence>MSGPYAIHRTRVEWIDTDAAGIYHNTTVVRFAEAAEAELMRAYDIPGYFPVAPRVRYEVEFEASIRFGEEVETRVELIRLGRSSMTFGFEVWRGASGDGPRRRAARGSYVTVHVPDKEEGGSAPWPAAWRTALGEAGTAADLAEPDARTAH</sequence>